<proteinExistence type="predicted"/>
<feature type="region of interest" description="Disordered" evidence="1">
    <location>
        <begin position="26"/>
        <end position="51"/>
    </location>
</feature>
<evidence type="ECO:0000313" key="3">
    <source>
        <dbReference type="EMBL" id="MFC5570203.1"/>
    </source>
</evidence>
<dbReference type="EMBL" id="JBHSNM010000002">
    <property type="protein sequence ID" value="MFC5570203.1"/>
    <property type="molecule type" value="Genomic_DNA"/>
</dbReference>
<feature type="chain" id="PRO_5046360430" description="Lipoprotein" evidence="2">
    <location>
        <begin position="19"/>
        <end position="220"/>
    </location>
</feature>
<keyword evidence="2" id="KW-0732">Signal</keyword>
<reference evidence="4" key="1">
    <citation type="journal article" date="2019" name="Int. J. Syst. Evol. Microbiol.">
        <title>The Global Catalogue of Microorganisms (GCM) 10K type strain sequencing project: providing services to taxonomists for standard genome sequencing and annotation.</title>
        <authorList>
            <consortium name="The Broad Institute Genomics Platform"/>
            <consortium name="The Broad Institute Genome Sequencing Center for Infectious Disease"/>
            <person name="Wu L."/>
            <person name="Ma J."/>
        </authorList>
    </citation>
    <scope>NUCLEOTIDE SEQUENCE [LARGE SCALE GENOMIC DNA]</scope>
    <source>
        <strain evidence="4">KACC 11407</strain>
    </source>
</reference>
<organism evidence="3 4">
    <name type="scientific">Lysobacter yangpyeongensis</name>
    <dbReference type="NCBI Taxonomy" id="346182"/>
    <lineage>
        <taxon>Bacteria</taxon>
        <taxon>Pseudomonadati</taxon>
        <taxon>Pseudomonadota</taxon>
        <taxon>Gammaproteobacteria</taxon>
        <taxon>Lysobacterales</taxon>
        <taxon>Lysobacteraceae</taxon>
        <taxon>Lysobacter</taxon>
    </lineage>
</organism>
<dbReference type="RefSeq" id="WP_386754562.1">
    <property type="nucleotide sequence ID" value="NZ_JBHSNM010000002.1"/>
</dbReference>
<feature type="signal peptide" evidence="2">
    <location>
        <begin position="1"/>
        <end position="18"/>
    </location>
</feature>
<evidence type="ECO:0000256" key="2">
    <source>
        <dbReference type="SAM" id="SignalP"/>
    </source>
</evidence>
<dbReference type="Proteomes" id="UP001596036">
    <property type="component" value="Unassembled WGS sequence"/>
</dbReference>
<evidence type="ECO:0008006" key="5">
    <source>
        <dbReference type="Google" id="ProtNLM"/>
    </source>
</evidence>
<evidence type="ECO:0000256" key="1">
    <source>
        <dbReference type="SAM" id="MobiDB-lite"/>
    </source>
</evidence>
<keyword evidence="4" id="KW-1185">Reference proteome</keyword>
<comment type="caution">
    <text evidence="3">The sequence shown here is derived from an EMBL/GenBank/DDBJ whole genome shotgun (WGS) entry which is preliminary data.</text>
</comment>
<sequence length="220" mass="24519">MKTTPVLALGLSMAVALTACGTAAMQSNHPTPSMDVKDRQPPRPQIRRNPNPTAYEITATIENAPGPFGVVKAAMQYEVLDDRCLPDLGGMAGTRASLLEWVPIELMHVSGDTYRGVIYDDLLVDEDYFGLGVCHWSLVTAQFKLRATEAKDDAAFSYHLFHDDLVSEHRIRAYFWNGDYPAVESIPGMLIPGEEDREKFKPEYRDQLFVLDLAIRKASS</sequence>
<accession>A0ABW0SM76</accession>
<protein>
    <recommendedName>
        <fullName evidence="5">Lipoprotein</fullName>
    </recommendedName>
</protein>
<dbReference type="PROSITE" id="PS51257">
    <property type="entry name" value="PROKAR_LIPOPROTEIN"/>
    <property type="match status" value="1"/>
</dbReference>
<evidence type="ECO:0000313" key="4">
    <source>
        <dbReference type="Proteomes" id="UP001596036"/>
    </source>
</evidence>
<gene>
    <name evidence="3" type="ORF">ACFPN1_09045</name>
</gene>
<name>A0ABW0SM76_9GAMM</name>